<gene>
    <name evidence="2" type="ORF">ACFPPD_21420</name>
</gene>
<dbReference type="PROSITE" id="PS51186">
    <property type="entry name" value="GNAT"/>
    <property type="match status" value="1"/>
</dbReference>
<dbReference type="SUPFAM" id="SSF55729">
    <property type="entry name" value="Acyl-CoA N-acyltransferases (Nat)"/>
    <property type="match status" value="1"/>
</dbReference>
<keyword evidence="2" id="KW-0012">Acyltransferase</keyword>
<name>A0ABW0LZF6_9BACL</name>
<dbReference type="PANTHER" id="PTHR43792:SF9">
    <property type="entry name" value="RIBOSOMAL-PROTEIN-ALANINE ACETYLTRANSFERASE"/>
    <property type="match status" value="1"/>
</dbReference>
<proteinExistence type="predicted"/>
<dbReference type="InterPro" id="IPR000182">
    <property type="entry name" value="GNAT_dom"/>
</dbReference>
<dbReference type="Gene3D" id="3.40.630.30">
    <property type="match status" value="1"/>
</dbReference>
<evidence type="ECO:0000313" key="3">
    <source>
        <dbReference type="Proteomes" id="UP001596105"/>
    </source>
</evidence>
<dbReference type="GO" id="GO:0016746">
    <property type="term" value="F:acyltransferase activity"/>
    <property type="evidence" value="ECO:0007669"/>
    <property type="project" value="UniProtKB-KW"/>
</dbReference>
<keyword evidence="2" id="KW-0808">Transferase</keyword>
<comment type="caution">
    <text evidence="2">The sequence shown here is derived from an EMBL/GenBank/DDBJ whole genome shotgun (WGS) entry which is preliminary data.</text>
</comment>
<evidence type="ECO:0000313" key="2">
    <source>
        <dbReference type="EMBL" id="MFC5471253.1"/>
    </source>
</evidence>
<sequence length="197" mass="23216">MRRIEDHFEPFPVLETDRVILRPITYSDLDDVSSYCTVPEVSQYTVWDVHKSIEDTKAFIDFVMNRYESQKVGPWGIEYKETRRIIGSCSFVSWDNKNRKAELGYVLSNRYWNQGIMTEVIKRILEFGFRKLELVRIEARCLPDNLGSSKVMEKTGMKYEGLLRNLIWAKNDFQDLRMYSIVRADFESEFGEGPGIR</sequence>
<reference evidence="3" key="1">
    <citation type="journal article" date="2019" name="Int. J. Syst. Evol. Microbiol.">
        <title>The Global Catalogue of Microorganisms (GCM) 10K type strain sequencing project: providing services to taxonomists for standard genome sequencing and annotation.</title>
        <authorList>
            <consortium name="The Broad Institute Genomics Platform"/>
            <consortium name="The Broad Institute Genome Sequencing Center for Infectious Disease"/>
            <person name="Wu L."/>
            <person name="Ma J."/>
        </authorList>
    </citation>
    <scope>NUCLEOTIDE SEQUENCE [LARGE SCALE GENOMIC DNA]</scope>
    <source>
        <strain evidence="3">CCUG 57113</strain>
    </source>
</reference>
<keyword evidence="3" id="KW-1185">Reference proteome</keyword>
<protein>
    <submittedName>
        <fullName evidence="2">GNAT family N-acetyltransferase</fullName>
        <ecNumber evidence="2">2.3.-.-</ecNumber>
    </submittedName>
</protein>
<dbReference type="RefSeq" id="WP_209752034.1">
    <property type="nucleotide sequence ID" value="NZ_JBHSMH010000094.1"/>
</dbReference>
<organism evidence="2 3">
    <name type="scientific">Cohnella suwonensis</name>
    <dbReference type="NCBI Taxonomy" id="696072"/>
    <lineage>
        <taxon>Bacteria</taxon>
        <taxon>Bacillati</taxon>
        <taxon>Bacillota</taxon>
        <taxon>Bacilli</taxon>
        <taxon>Bacillales</taxon>
        <taxon>Paenibacillaceae</taxon>
        <taxon>Cohnella</taxon>
    </lineage>
</organism>
<dbReference type="EC" id="2.3.-.-" evidence="2"/>
<dbReference type="PANTHER" id="PTHR43792">
    <property type="entry name" value="GNAT FAMILY, PUTATIVE (AFU_ORTHOLOGUE AFUA_3G00765)-RELATED-RELATED"/>
    <property type="match status" value="1"/>
</dbReference>
<evidence type="ECO:0000259" key="1">
    <source>
        <dbReference type="PROSITE" id="PS51186"/>
    </source>
</evidence>
<dbReference type="EMBL" id="JBHSMH010000094">
    <property type="protein sequence ID" value="MFC5471253.1"/>
    <property type="molecule type" value="Genomic_DNA"/>
</dbReference>
<accession>A0ABW0LZF6</accession>
<dbReference type="InterPro" id="IPR051531">
    <property type="entry name" value="N-acetyltransferase"/>
</dbReference>
<feature type="domain" description="N-acetyltransferase" evidence="1">
    <location>
        <begin position="19"/>
        <end position="183"/>
    </location>
</feature>
<dbReference type="Pfam" id="PF13302">
    <property type="entry name" value="Acetyltransf_3"/>
    <property type="match status" value="1"/>
</dbReference>
<dbReference type="InterPro" id="IPR016181">
    <property type="entry name" value="Acyl_CoA_acyltransferase"/>
</dbReference>
<dbReference type="Proteomes" id="UP001596105">
    <property type="component" value="Unassembled WGS sequence"/>
</dbReference>